<dbReference type="SUPFAM" id="SSF55961">
    <property type="entry name" value="Bet v1-like"/>
    <property type="match status" value="1"/>
</dbReference>
<comment type="caution">
    <text evidence="1">The sequence shown here is derived from an EMBL/GenBank/DDBJ whole genome shotgun (WGS) entry which is preliminary data.</text>
</comment>
<gene>
    <name evidence="1" type="ORF">IC608_02500</name>
</gene>
<protein>
    <submittedName>
        <fullName evidence="1">SRPBCC family protein</fullName>
    </submittedName>
</protein>
<dbReference type="RefSeq" id="WP_191772447.1">
    <property type="nucleotide sequence ID" value="NZ_JACYFU010000001.1"/>
</dbReference>
<dbReference type="InterPro" id="IPR023393">
    <property type="entry name" value="START-like_dom_sf"/>
</dbReference>
<proteinExistence type="predicted"/>
<dbReference type="Proteomes" id="UP000654108">
    <property type="component" value="Unassembled WGS sequence"/>
</dbReference>
<evidence type="ECO:0000313" key="2">
    <source>
        <dbReference type="Proteomes" id="UP000654108"/>
    </source>
</evidence>
<sequence length="134" mass="14911">MKTYNSRMVTITILRPWQEVYAFAADPANMTRWAAGLGNSFVRDGEFWVASDPGGNPIHVRFTPANAFGILDHDVHVGGEVVHVALRVMPNGDGSEVAFLLLQERGMDDQQFRRDAAAVRKDLETLKAILENDK</sequence>
<dbReference type="EMBL" id="JACYFU010000001">
    <property type="protein sequence ID" value="MBD8064347.1"/>
    <property type="molecule type" value="Genomic_DNA"/>
</dbReference>
<evidence type="ECO:0000313" key="1">
    <source>
        <dbReference type="EMBL" id="MBD8064347.1"/>
    </source>
</evidence>
<reference evidence="1" key="1">
    <citation type="submission" date="2020-09" db="EMBL/GenBank/DDBJ databases">
        <title>Genome seq and assembly of Devosia sp.</title>
        <authorList>
            <person name="Chhetri G."/>
        </authorList>
    </citation>
    <scope>NUCLEOTIDE SEQUENCE</scope>
    <source>
        <strain evidence="1">PTR5</strain>
    </source>
</reference>
<dbReference type="AlphaFoldDB" id="A0A927FRZ6"/>
<name>A0A927FRZ6_9HYPH</name>
<accession>A0A927FRZ6</accession>
<keyword evidence="2" id="KW-1185">Reference proteome</keyword>
<organism evidence="1 2">
    <name type="scientific">Devosia oryzisoli</name>
    <dbReference type="NCBI Taxonomy" id="2774138"/>
    <lineage>
        <taxon>Bacteria</taxon>
        <taxon>Pseudomonadati</taxon>
        <taxon>Pseudomonadota</taxon>
        <taxon>Alphaproteobacteria</taxon>
        <taxon>Hyphomicrobiales</taxon>
        <taxon>Devosiaceae</taxon>
        <taxon>Devosia</taxon>
    </lineage>
</organism>
<dbReference type="Gene3D" id="3.30.530.20">
    <property type="match status" value="1"/>
</dbReference>